<name>C5IIM1_HALDV</name>
<dbReference type="InterPro" id="IPR000169">
    <property type="entry name" value="Pept_cys_AS"/>
</dbReference>
<keyword evidence="7" id="KW-0732">Signal</keyword>
<feature type="domain" description="Peptidase C1A papain C-terminal" evidence="8">
    <location>
        <begin position="131"/>
        <end position="346"/>
    </location>
</feature>
<dbReference type="FunFam" id="3.90.70.10:FF:000006">
    <property type="entry name" value="Cathepsin S"/>
    <property type="match status" value="1"/>
</dbReference>
<dbReference type="PROSITE" id="PS00639">
    <property type="entry name" value="THIOL_PROTEASE_HIS"/>
    <property type="match status" value="1"/>
</dbReference>
<dbReference type="SMART" id="SM00645">
    <property type="entry name" value="Pept_C1"/>
    <property type="match status" value="1"/>
</dbReference>
<keyword evidence="5" id="KW-0865">Zymogen</keyword>
<keyword evidence="4" id="KW-0788">Thiol protease</keyword>
<sequence length="347" mass="39220">MVMCAFVAAVAAMPQYVEWFEMEPASTVTKARLSFASYTNEWVSFKKQHGRLYEKHEEEEERFEIFKQNLQYIEEHNKKFSLGQKSYYLGINQFADMKNEEFRMYNGLRRDYNYSREVQCSNHLTPEYLVAPDEVDWRKKGYVTAVKNQGQCGSCWSFSTTGSLEGQHFHKSGKLVSLSEQQLVDCSGKFGNEGCNGGLMDQAFEYIITNGGIETEEEYPYDARQERCHFKKSEVAATASGCVDVKSGDETDLKNSVAEVGPVSIAIDASHQSFQLYSGGVYDEPKCSSTELDHGVLVVGYGTDDGQDYWLVKNSWGTTWGLEGYVKMSRNQDNQCGVATQASYPLV</sequence>
<feature type="domain" description="Cathepsin propeptide inhibitor" evidence="9">
    <location>
        <begin position="42"/>
        <end position="102"/>
    </location>
</feature>
<dbReference type="PROSITE" id="PS00139">
    <property type="entry name" value="THIOL_PROTEASE_CYS"/>
    <property type="match status" value="1"/>
</dbReference>
<accession>C5IIM1</accession>
<dbReference type="Pfam" id="PF08246">
    <property type="entry name" value="Inhibitor_I29"/>
    <property type="match status" value="1"/>
</dbReference>
<reference evidence="10" key="1">
    <citation type="submission" date="2009-04" db="EMBL/GenBank/DDBJ databases">
        <title>Molecular cloning and expression of cysteine protease and its inhibitor in abalone (Haliotis diversicolor supertexta).</title>
        <authorList>
            <person name="Wu S."/>
            <person name="Wang S.H."/>
            <person name="Wang Y.L."/>
            <person name="Zhang Z.P."/>
        </authorList>
    </citation>
    <scope>NUCLEOTIDE SEQUENCE</scope>
</reference>
<dbReference type="PRINTS" id="PR00705">
    <property type="entry name" value="PAPAIN"/>
</dbReference>
<evidence type="ECO:0000259" key="8">
    <source>
        <dbReference type="SMART" id="SM00645"/>
    </source>
</evidence>
<dbReference type="InterPro" id="IPR038765">
    <property type="entry name" value="Papain-like_cys_pep_sf"/>
</dbReference>
<evidence type="ECO:0000259" key="9">
    <source>
        <dbReference type="SMART" id="SM00848"/>
    </source>
</evidence>
<proteinExistence type="evidence at transcript level"/>
<dbReference type="InterPro" id="IPR025660">
    <property type="entry name" value="Pept_his_AS"/>
</dbReference>
<dbReference type="SMART" id="SM00848">
    <property type="entry name" value="Inhibitor_I29"/>
    <property type="match status" value="1"/>
</dbReference>
<evidence type="ECO:0000313" key="10">
    <source>
        <dbReference type="EMBL" id="ACR43934.1"/>
    </source>
</evidence>
<dbReference type="GO" id="GO:0008234">
    <property type="term" value="F:cysteine-type peptidase activity"/>
    <property type="evidence" value="ECO:0007669"/>
    <property type="project" value="UniProtKB-KW"/>
</dbReference>
<evidence type="ECO:0000256" key="7">
    <source>
        <dbReference type="SAM" id="SignalP"/>
    </source>
</evidence>
<dbReference type="InterPro" id="IPR013128">
    <property type="entry name" value="Peptidase_C1A"/>
</dbReference>
<evidence type="ECO:0000256" key="1">
    <source>
        <dbReference type="ARBA" id="ARBA00008455"/>
    </source>
</evidence>
<dbReference type="EMBL" id="FJ943416">
    <property type="protein sequence ID" value="ACR43934.1"/>
    <property type="molecule type" value="mRNA"/>
</dbReference>
<dbReference type="InterPro" id="IPR039417">
    <property type="entry name" value="Peptidase_C1A_papain-like"/>
</dbReference>
<dbReference type="SUPFAM" id="SSF54001">
    <property type="entry name" value="Cysteine proteinases"/>
    <property type="match status" value="1"/>
</dbReference>
<dbReference type="PROSITE" id="PS00640">
    <property type="entry name" value="THIOL_PROTEASE_ASN"/>
    <property type="match status" value="1"/>
</dbReference>
<keyword evidence="6" id="KW-1015">Disulfide bond</keyword>
<feature type="chain" id="PRO_5018593643" evidence="7">
    <location>
        <begin position="20"/>
        <end position="347"/>
    </location>
</feature>
<protein>
    <submittedName>
        <fullName evidence="10">Cathepsin L-like cysteine proteinase</fullName>
    </submittedName>
</protein>
<evidence type="ECO:0000256" key="6">
    <source>
        <dbReference type="ARBA" id="ARBA00023157"/>
    </source>
</evidence>
<dbReference type="AlphaFoldDB" id="C5IIM1"/>
<dbReference type="PANTHER" id="PTHR12411">
    <property type="entry name" value="CYSTEINE PROTEASE FAMILY C1-RELATED"/>
    <property type="match status" value="1"/>
</dbReference>
<dbReference type="Pfam" id="PF00112">
    <property type="entry name" value="Peptidase_C1"/>
    <property type="match status" value="1"/>
</dbReference>
<feature type="signal peptide" evidence="7">
    <location>
        <begin position="1"/>
        <end position="19"/>
    </location>
</feature>
<dbReference type="InterPro" id="IPR013201">
    <property type="entry name" value="Prot_inhib_I29"/>
</dbReference>
<evidence type="ECO:0000256" key="2">
    <source>
        <dbReference type="ARBA" id="ARBA00022670"/>
    </source>
</evidence>
<keyword evidence="2" id="KW-0645">Protease</keyword>
<evidence type="ECO:0000256" key="5">
    <source>
        <dbReference type="ARBA" id="ARBA00023145"/>
    </source>
</evidence>
<comment type="similarity">
    <text evidence="1">Belongs to the peptidase C1 family.</text>
</comment>
<keyword evidence="3" id="KW-0378">Hydrolase</keyword>
<dbReference type="CDD" id="cd02248">
    <property type="entry name" value="Peptidase_C1A"/>
    <property type="match status" value="1"/>
</dbReference>
<dbReference type="InterPro" id="IPR000668">
    <property type="entry name" value="Peptidase_C1A_C"/>
</dbReference>
<dbReference type="Gene3D" id="3.90.70.10">
    <property type="entry name" value="Cysteine proteinases"/>
    <property type="match status" value="1"/>
</dbReference>
<dbReference type="GO" id="GO:0006508">
    <property type="term" value="P:proteolysis"/>
    <property type="evidence" value="ECO:0007669"/>
    <property type="project" value="UniProtKB-KW"/>
</dbReference>
<evidence type="ECO:0000256" key="4">
    <source>
        <dbReference type="ARBA" id="ARBA00022807"/>
    </source>
</evidence>
<organism evidence="10">
    <name type="scientific">Haliotis diversicolor supertexta</name>
    <dbReference type="NCBI Taxonomy" id="283615"/>
    <lineage>
        <taxon>Eukaryota</taxon>
        <taxon>Metazoa</taxon>
        <taxon>Spiralia</taxon>
        <taxon>Lophotrochozoa</taxon>
        <taxon>Mollusca</taxon>
        <taxon>Gastropoda</taxon>
        <taxon>Vetigastropoda</taxon>
        <taxon>Lepetellida</taxon>
        <taxon>Haliotoidea</taxon>
        <taxon>Haliotidae</taxon>
        <taxon>Haliotis</taxon>
    </lineage>
</organism>
<evidence type="ECO:0000256" key="3">
    <source>
        <dbReference type="ARBA" id="ARBA00022801"/>
    </source>
</evidence>
<dbReference type="InterPro" id="IPR025661">
    <property type="entry name" value="Pept_asp_AS"/>
</dbReference>